<dbReference type="RefSeq" id="WP_203809088.1">
    <property type="nucleotide sequence ID" value="NZ_BAAAQE010000119.1"/>
</dbReference>
<proteinExistence type="predicted"/>
<feature type="signal peptide" evidence="1">
    <location>
        <begin position="1"/>
        <end position="24"/>
    </location>
</feature>
<reference evidence="2 3" key="1">
    <citation type="submission" date="2021-01" db="EMBL/GenBank/DDBJ databases">
        <title>Whole genome shotgun sequence of Actinoplanes couchii NBRC 106145.</title>
        <authorList>
            <person name="Komaki H."/>
            <person name="Tamura T."/>
        </authorList>
    </citation>
    <scope>NUCLEOTIDE SEQUENCE [LARGE SCALE GENOMIC DNA]</scope>
    <source>
        <strain evidence="2 3">NBRC 106145</strain>
    </source>
</reference>
<name>A0ABQ3XS29_9ACTN</name>
<dbReference type="EMBL" id="BOMG01000122">
    <property type="protein sequence ID" value="GID61280.1"/>
    <property type="molecule type" value="Genomic_DNA"/>
</dbReference>
<evidence type="ECO:0000256" key="1">
    <source>
        <dbReference type="SAM" id="SignalP"/>
    </source>
</evidence>
<feature type="chain" id="PRO_5046143280" evidence="1">
    <location>
        <begin position="25"/>
        <end position="65"/>
    </location>
</feature>
<organism evidence="2 3">
    <name type="scientific">Actinoplanes couchii</name>
    <dbReference type="NCBI Taxonomy" id="403638"/>
    <lineage>
        <taxon>Bacteria</taxon>
        <taxon>Bacillati</taxon>
        <taxon>Actinomycetota</taxon>
        <taxon>Actinomycetes</taxon>
        <taxon>Micromonosporales</taxon>
        <taxon>Micromonosporaceae</taxon>
        <taxon>Actinoplanes</taxon>
    </lineage>
</organism>
<gene>
    <name evidence="2" type="ORF">Aco03nite_096840</name>
</gene>
<accession>A0ABQ3XS29</accession>
<keyword evidence="1" id="KW-0732">Signal</keyword>
<protein>
    <submittedName>
        <fullName evidence="2">Uncharacterized protein</fullName>
    </submittedName>
</protein>
<dbReference type="Proteomes" id="UP000612282">
    <property type="component" value="Unassembled WGS sequence"/>
</dbReference>
<evidence type="ECO:0000313" key="3">
    <source>
        <dbReference type="Proteomes" id="UP000612282"/>
    </source>
</evidence>
<evidence type="ECO:0000313" key="2">
    <source>
        <dbReference type="EMBL" id="GID61280.1"/>
    </source>
</evidence>
<comment type="caution">
    <text evidence="2">The sequence shown here is derived from an EMBL/GenBank/DDBJ whole genome shotgun (WGS) entry which is preliminary data.</text>
</comment>
<keyword evidence="3" id="KW-1185">Reference proteome</keyword>
<sequence length="65" mass="6159">MRAKKILAGAVLTVALAGGGVALAASMASAGGTTAPAIGEIGQPVDGPVPPGVSFEMSEPGILTK</sequence>